<dbReference type="InterPro" id="IPR050652">
    <property type="entry name" value="AN1_A20_ZnFinger"/>
</dbReference>
<dbReference type="PROSITE" id="PS51039">
    <property type="entry name" value="ZF_AN1"/>
    <property type="match status" value="1"/>
</dbReference>
<feature type="region of interest" description="Disordered" evidence="5">
    <location>
        <begin position="42"/>
        <end position="69"/>
    </location>
</feature>
<dbReference type="PANTHER" id="PTHR10634:SF149">
    <property type="entry name" value="AN1-TYPE DOMAIN-CONTAINING PROTEIN-RELATED"/>
    <property type="match status" value="1"/>
</dbReference>
<sequence length="141" mass="16002">MQQKQDDSQLCANKCGFFGSAANGGMCSVCWKKVMSDGSLNASISTDKHQNSLKAQHDEKQQEGRIDVNESKPLQLNKKKCWECKKKIGITAVECRCGYVYCNQHRYADQHSCTFDFRKAERAELKRRNPGGGQFDKMDKL</sequence>
<evidence type="ECO:0000256" key="1">
    <source>
        <dbReference type="ARBA" id="ARBA00022723"/>
    </source>
</evidence>
<evidence type="ECO:0000256" key="4">
    <source>
        <dbReference type="PROSITE-ProRule" id="PRU00449"/>
    </source>
</evidence>
<evidence type="ECO:0000256" key="3">
    <source>
        <dbReference type="ARBA" id="ARBA00022833"/>
    </source>
</evidence>
<dbReference type="Gene3D" id="1.20.5.4770">
    <property type="match status" value="1"/>
</dbReference>
<evidence type="ECO:0000313" key="9">
    <source>
        <dbReference type="Proteomes" id="UP000053237"/>
    </source>
</evidence>
<dbReference type="InParanoid" id="A0A024GKE1"/>
<evidence type="ECO:0000256" key="2">
    <source>
        <dbReference type="ARBA" id="ARBA00022771"/>
    </source>
</evidence>
<comment type="caution">
    <text evidence="8">The sequence shown here is derived from an EMBL/GenBank/DDBJ whole genome shotgun (WGS) entry which is preliminary data.</text>
</comment>
<dbReference type="InterPro" id="IPR035896">
    <property type="entry name" value="AN1-like_Znf"/>
</dbReference>
<evidence type="ECO:0000259" key="7">
    <source>
        <dbReference type="PROSITE" id="PS51039"/>
    </source>
</evidence>
<feature type="domain" description="A20-type" evidence="6">
    <location>
        <begin position="5"/>
        <end position="39"/>
    </location>
</feature>
<dbReference type="InterPro" id="IPR000058">
    <property type="entry name" value="Znf_AN1"/>
</dbReference>
<evidence type="ECO:0000313" key="8">
    <source>
        <dbReference type="EMBL" id="CCI46799.1"/>
    </source>
</evidence>
<protein>
    <recommendedName>
        <fullName evidence="10">AN1-type domain-containing protein</fullName>
    </recommendedName>
</protein>
<dbReference type="EMBL" id="CAIX01000141">
    <property type="protein sequence ID" value="CCI46799.1"/>
    <property type="molecule type" value="Genomic_DNA"/>
</dbReference>
<dbReference type="SMART" id="SM00259">
    <property type="entry name" value="ZnF_A20"/>
    <property type="match status" value="1"/>
</dbReference>
<feature type="compositionally biased region" description="Basic and acidic residues" evidence="5">
    <location>
        <begin position="46"/>
        <end position="69"/>
    </location>
</feature>
<dbReference type="PANTHER" id="PTHR10634">
    <property type="entry name" value="AN1-TYPE ZINC FINGER PROTEIN"/>
    <property type="match status" value="1"/>
</dbReference>
<dbReference type="PROSITE" id="PS51036">
    <property type="entry name" value="ZF_A20"/>
    <property type="match status" value="1"/>
</dbReference>
<gene>
    <name evidence="8" type="ORF">BN9_077540</name>
</gene>
<dbReference type="SMART" id="SM00154">
    <property type="entry name" value="ZnF_AN1"/>
    <property type="match status" value="1"/>
</dbReference>
<name>A0A024GKE1_9STRA</name>
<evidence type="ECO:0000256" key="5">
    <source>
        <dbReference type="SAM" id="MobiDB-lite"/>
    </source>
</evidence>
<dbReference type="InterPro" id="IPR002653">
    <property type="entry name" value="Znf_A20"/>
</dbReference>
<keyword evidence="1" id="KW-0479">Metal-binding</keyword>
<evidence type="ECO:0000259" key="6">
    <source>
        <dbReference type="PROSITE" id="PS51036"/>
    </source>
</evidence>
<dbReference type="GO" id="GO:0003677">
    <property type="term" value="F:DNA binding"/>
    <property type="evidence" value="ECO:0007669"/>
    <property type="project" value="InterPro"/>
</dbReference>
<dbReference type="SUPFAM" id="SSF57716">
    <property type="entry name" value="Glucocorticoid receptor-like (DNA-binding domain)"/>
    <property type="match status" value="1"/>
</dbReference>
<dbReference type="Pfam" id="PF01754">
    <property type="entry name" value="zf-A20"/>
    <property type="match status" value="1"/>
</dbReference>
<dbReference type="STRING" id="65357.A0A024GKE1"/>
<dbReference type="GO" id="GO:0008270">
    <property type="term" value="F:zinc ion binding"/>
    <property type="evidence" value="ECO:0007669"/>
    <property type="project" value="UniProtKB-KW"/>
</dbReference>
<dbReference type="AlphaFoldDB" id="A0A024GKE1"/>
<reference evidence="8 9" key="1">
    <citation type="submission" date="2012-05" db="EMBL/GenBank/DDBJ databases">
        <title>Recombination and specialization in a pathogen metapopulation.</title>
        <authorList>
            <person name="Gardiner A."/>
            <person name="Kemen E."/>
            <person name="Schultz-Larsen T."/>
            <person name="MacLean D."/>
            <person name="Van Oosterhout C."/>
            <person name="Jones J.D.G."/>
        </authorList>
    </citation>
    <scope>NUCLEOTIDE SEQUENCE [LARGE SCALE GENOMIC DNA]</scope>
    <source>
        <strain evidence="8 9">Ac Nc2</strain>
    </source>
</reference>
<dbReference type="Gene3D" id="4.10.1110.10">
    <property type="entry name" value="AN1-like Zinc finger"/>
    <property type="match status" value="1"/>
</dbReference>
<accession>A0A024GKE1</accession>
<dbReference type="OrthoDB" id="428577at2759"/>
<dbReference type="FunCoup" id="A0A024GKE1">
    <property type="interactions" value="103"/>
</dbReference>
<keyword evidence="2 4" id="KW-0863">Zinc-finger</keyword>
<evidence type="ECO:0008006" key="10">
    <source>
        <dbReference type="Google" id="ProtNLM"/>
    </source>
</evidence>
<dbReference type="Proteomes" id="UP000053237">
    <property type="component" value="Unassembled WGS sequence"/>
</dbReference>
<proteinExistence type="predicted"/>
<keyword evidence="9" id="KW-1185">Reference proteome</keyword>
<organism evidence="8 9">
    <name type="scientific">Albugo candida</name>
    <dbReference type="NCBI Taxonomy" id="65357"/>
    <lineage>
        <taxon>Eukaryota</taxon>
        <taxon>Sar</taxon>
        <taxon>Stramenopiles</taxon>
        <taxon>Oomycota</taxon>
        <taxon>Peronosporomycetes</taxon>
        <taxon>Albuginales</taxon>
        <taxon>Albuginaceae</taxon>
        <taxon>Albugo</taxon>
    </lineage>
</organism>
<dbReference type="SUPFAM" id="SSF118310">
    <property type="entry name" value="AN1-like Zinc finger"/>
    <property type="match status" value="1"/>
</dbReference>
<keyword evidence="3" id="KW-0862">Zinc</keyword>
<dbReference type="Pfam" id="PF01428">
    <property type="entry name" value="zf-AN1"/>
    <property type="match status" value="1"/>
</dbReference>
<feature type="domain" description="AN1-type" evidence="7">
    <location>
        <begin position="75"/>
        <end position="121"/>
    </location>
</feature>